<dbReference type="InterPro" id="IPR000477">
    <property type="entry name" value="RT_dom"/>
</dbReference>
<dbReference type="Proteomes" id="UP000238479">
    <property type="component" value="Chromosome 1"/>
</dbReference>
<keyword evidence="3" id="KW-1185">Reference proteome</keyword>
<dbReference type="PROSITE" id="PS50878">
    <property type="entry name" value="RT_POL"/>
    <property type="match status" value="1"/>
</dbReference>
<dbReference type="PANTHER" id="PTHR33116">
    <property type="entry name" value="REVERSE TRANSCRIPTASE ZINC-BINDING DOMAIN-CONTAINING PROTEIN-RELATED-RELATED"/>
    <property type="match status" value="1"/>
</dbReference>
<dbReference type="Gene3D" id="3.30.420.10">
    <property type="entry name" value="Ribonuclease H-like superfamily/Ribonuclease H"/>
    <property type="match status" value="1"/>
</dbReference>
<dbReference type="Pfam" id="PF03372">
    <property type="entry name" value="Exo_endo_phos"/>
    <property type="match status" value="1"/>
</dbReference>
<accession>A0A2P6SEJ0</accession>
<dbReference type="GO" id="GO:0003964">
    <property type="term" value="F:RNA-directed DNA polymerase activity"/>
    <property type="evidence" value="ECO:0007669"/>
    <property type="project" value="UniProtKB-KW"/>
</dbReference>
<dbReference type="CDD" id="cd06222">
    <property type="entry name" value="RNase_H_like"/>
    <property type="match status" value="1"/>
</dbReference>
<dbReference type="Pfam" id="PF13966">
    <property type="entry name" value="zf-RVT"/>
    <property type="match status" value="1"/>
</dbReference>
<dbReference type="Gene3D" id="3.60.10.10">
    <property type="entry name" value="Endonuclease/exonuclease/phosphatase"/>
    <property type="match status" value="1"/>
</dbReference>
<dbReference type="InterPro" id="IPR026960">
    <property type="entry name" value="RVT-Znf"/>
</dbReference>
<organism evidence="2 3">
    <name type="scientific">Rosa chinensis</name>
    <name type="common">China rose</name>
    <dbReference type="NCBI Taxonomy" id="74649"/>
    <lineage>
        <taxon>Eukaryota</taxon>
        <taxon>Viridiplantae</taxon>
        <taxon>Streptophyta</taxon>
        <taxon>Embryophyta</taxon>
        <taxon>Tracheophyta</taxon>
        <taxon>Spermatophyta</taxon>
        <taxon>Magnoliopsida</taxon>
        <taxon>eudicotyledons</taxon>
        <taxon>Gunneridae</taxon>
        <taxon>Pentapetalae</taxon>
        <taxon>rosids</taxon>
        <taxon>fabids</taxon>
        <taxon>Rosales</taxon>
        <taxon>Rosaceae</taxon>
        <taxon>Rosoideae</taxon>
        <taxon>Rosoideae incertae sedis</taxon>
        <taxon>Rosa</taxon>
    </lineage>
</organism>
<dbReference type="OMA" id="IAHEAYH"/>
<dbReference type="InterPro" id="IPR002156">
    <property type="entry name" value="RNaseH_domain"/>
</dbReference>
<dbReference type="Gramene" id="PRQ57098">
    <property type="protein sequence ID" value="PRQ57098"/>
    <property type="gene ID" value="RchiOBHm_Chr1g0344541"/>
</dbReference>
<dbReference type="GO" id="GO:0003676">
    <property type="term" value="F:nucleic acid binding"/>
    <property type="evidence" value="ECO:0007669"/>
    <property type="project" value="InterPro"/>
</dbReference>
<dbReference type="InterPro" id="IPR005135">
    <property type="entry name" value="Endo/exonuclease/phosphatase"/>
</dbReference>
<proteinExistence type="predicted"/>
<name>A0A2P6SEJ0_ROSCH</name>
<dbReference type="EMBL" id="PDCK01000039">
    <property type="protein sequence ID" value="PRQ57098.1"/>
    <property type="molecule type" value="Genomic_DNA"/>
</dbReference>
<dbReference type="Pfam" id="PF13456">
    <property type="entry name" value="RVT_3"/>
    <property type="match status" value="1"/>
</dbReference>
<gene>
    <name evidence="2" type="ORF">RchiOBHm_Chr1g0344541</name>
</gene>
<evidence type="ECO:0000313" key="2">
    <source>
        <dbReference type="EMBL" id="PRQ57098.1"/>
    </source>
</evidence>
<dbReference type="InterPro" id="IPR012337">
    <property type="entry name" value="RNaseH-like_sf"/>
</dbReference>
<dbReference type="Pfam" id="PF00078">
    <property type="entry name" value="RVT_1"/>
    <property type="match status" value="1"/>
</dbReference>
<keyword evidence="2" id="KW-0548">Nucleotidyltransferase</keyword>
<dbReference type="SUPFAM" id="SSF53098">
    <property type="entry name" value="Ribonuclease H-like"/>
    <property type="match status" value="1"/>
</dbReference>
<dbReference type="EC" id="2.7.7.49" evidence="2"/>
<evidence type="ECO:0000313" key="3">
    <source>
        <dbReference type="Proteomes" id="UP000238479"/>
    </source>
</evidence>
<evidence type="ECO:0000259" key="1">
    <source>
        <dbReference type="PROSITE" id="PS50878"/>
    </source>
</evidence>
<dbReference type="SUPFAM" id="SSF56672">
    <property type="entry name" value="DNA/RNA polymerases"/>
    <property type="match status" value="1"/>
</dbReference>
<dbReference type="GO" id="GO:0004523">
    <property type="term" value="F:RNA-DNA hybrid ribonuclease activity"/>
    <property type="evidence" value="ECO:0007669"/>
    <property type="project" value="InterPro"/>
</dbReference>
<sequence length="1365" mass="155950">MRFLAWNCQGLGSSLTSKALRRLWRKYDPDMLFLMETHQPSDVISTWHRQLKFVNSVTVNPINTSSGGLALFWKSSVQVSVVFESQNVIDTDVLFVNEDFRCKISWMYGNPFDNQKNMFWNYMIRRFSFQTLPWFCLGDFNEIQWPFEKWGGVPHPQWRMNLFNQFIDHAGLRDLHFQGPCFTWHRYRFGQLYLKERLDRGLGNSSWCLSQPKTQIFHLPMVGSDHRPLILDTAPPESPSPKLFRLEHIWTTSADCGQLISQHWVDASGSEAMPTWIQNLKECKRSLLAWCKQAFPNSHLLVQELLVQLNHLHNSNSPNIAHQITTVTARIEELWTLEELYWHQRSRVSWLQLGDKNTSFFHHSALQRRQHNRILRLRNSDGVWLDSDLAIAAVFSSYYQKLFTSVGPRNWDDVLHLVDPIVIAEMNASLLAVVSMEEVKSAIFQLGALKFPGPDGYSGIFYQSYWDTVKHVILEATSSFVQTGDLLPELNKTYIALIPKVQAPEHASQFRPIGLCNFAYKVLSKVLANRLKPYMPTLISENQAAFVAGRQIQDNVVIAHEMFHHIKLLRNVGDEVFGLKLDINKAYDCVEWDFLEAVLLKLGFADHWVLLIMRCIRSVSLSTMVNGKPSAFFTPTRGIRQGDPLSPYLFLFVTDVLSTMLTKACSNQWLRPLHLTVPGPIISHLFFADDSLLFFQASRQNAMALVFLLKSYSTASGQQINYDKSMLYFSPNTHPALIVSITSILRVHSTDNPGSYLGLPTVWGRSKRAALGYVRDAVLRKIQGWKQASLSPAGKEIMIKAVAMALPAYPMSIFKFPKSLCVQINNALAKFWWGTNGDKGIHWKHWDLLCNPKSVGGLGFRSLQDFNLALLAKQGWRLLQNPSAKWAQVLKYRYFPNTSFMEAKQGPSSSWVWASLLAGRDVLFKGSLWRVGNGHSIHLWNDKWIPNTPSFSTRFPSLLPVSQSVNTLLDFSTLTWNLESLQHVLTPGDSSVIQAIPIFSELVDDKLVWPHVTNGEYSVRSGYHVSFNSNIIASAPSPHSSHVVPRSVWTLVWTIRSLPKIRIFLWRVVSNVLATKQNLFRRHLGRSPLCPFCSEFPESVEHLLLSCPWVVQTWFLHPLGYRIPLQSLTSFDQWLSTLLIPLHSELSRSVVLTHISFLLWHIWKHRCDCIFNYKVPNPTLVATRAFVASSEFLTSRTLSLTCNRPPPPPPPPPPPWTPPCLDFVKINTDASWDKQSLQAGLAVIVRNSSGELLHETLALYQAVLLALCLNFQKVIFEMDSFHLVHLLNDSHLLPDWIIFPLVHYIREITVVIPYVSWVWTSRNANQAADHMASLSRRRMGPSDWVNHPPSTFTRILLYDAGHAPT</sequence>
<keyword evidence="2" id="KW-0808">Transferase</keyword>
<dbReference type="STRING" id="74649.A0A2P6SEJ0"/>
<dbReference type="CDD" id="cd01650">
    <property type="entry name" value="RT_nLTR_like"/>
    <property type="match status" value="1"/>
</dbReference>
<dbReference type="PANTHER" id="PTHR33116:SF86">
    <property type="entry name" value="REVERSE TRANSCRIPTASE DOMAIN-CONTAINING PROTEIN"/>
    <property type="match status" value="1"/>
</dbReference>
<protein>
    <submittedName>
        <fullName evidence="2">Putative RNA-directed DNA polymerase</fullName>
        <ecNumber evidence="2">2.7.7.49</ecNumber>
    </submittedName>
</protein>
<keyword evidence="2" id="KW-0695">RNA-directed DNA polymerase</keyword>
<comment type="caution">
    <text evidence="2">The sequence shown here is derived from an EMBL/GenBank/DDBJ whole genome shotgun (WGS) entry which is preliminary data.</text>
</comment>
<dbReference type="SUPFAM" id="SSF56219">
    <property type="entry name" value="DNase I-like"/>
    <property type="match status" value="1"/>
</dbReference>
<dbReference type="InterPro" id="IPR043502">
    <property type="entry name" value="DNA/RNA_pol_sf"/>
</dbReference>
<reference evidence="2 3" key="1">
    <citation type="journal article" date="2018" name="Nat. Genet.">
        <title>The Rosa genome provides new insights in the design of modern roses.</title>
        <authorList>
            <person name="Bendahmane M."/>
        </authorList>
    </citation>
    <scope>NUCLEOTIDE SEQUENCE [LARGE SCALE GENOMIC DNA]</scope>
    <source>
        <strain evidence="3">cv. Old Blush</strain>
    </source>
</reference>
<feature type="domain" description="Reverse transcriptase" evidence="1">
    <location>
        <begin position="479"/>
        <end position="761"/>
    </location>
</feature>
<dbReference type="InterPro" id="IPR044730">
    <property type="entry name" value="RNase_H-like_dom_plant"/>
</dbReference>
<dbReference type="InterPro" id="IPR036691">
    <property type="entry name" value="Endo/exonu/phosph_ase_sf"/>
</dbReference>
<dbReference type="InterPro" id="IPR036397">
    <property type="entry name" value="RNaseH_sf"/>
</dbReference>